<dbReference type="Proteomes" id="UP001145742">
    <property type="component" value="Unassembled WGS sequence"/>
</dbReference>
<name>A0ABQ9CQ57_9PASS</name>
<sequence>MAGRALGQVLALRLTPRDNFQMELQKKDETLQTSGWRDCLGLLTGVRAVEGGLVACKRHAVVEKLSPGEDVTRVCSNTRKKAFTDDCTLNQAALRGHRVSILTGVQKPTAHSPEQLAFTDPALKSGVGPGDCTGPCEPPRCCESVLLLTEKSFFLIQILPGRLSLTES</sequence>
<keyword evidence="2" id="KW-1185">Reference proteome</keyword>
<evidence type="ECO:0000313" key="1">
    <source>
        <dbReference type="EMBL" id="KAJ7407110.1"/>
    </source>
</evidence>
<organism evidence="1 2">
    <name type="scientific">Willisornis vidua</name>
    <name type="common">Xingu scale-backed antbird</name>
    <dbReference type="NCBI Taxonomy" id="1566151"/>
    <lineage>
        <taxon>Eukaryota</taxon>
        <taxon>Metazoa</taxon>
        <taxon>Chordata</taxon>
        <taxon>Craniata</taxon>
        <taxon>Vertebrata</taxon>
        <taxon>Euteleostomi</taxon>
        <taxon>Archelosauria</taxon>
        <taxon>Archosauria</taxon>
        <taxon>Dinosauria</taxon>
        <taxon>Saurischia</taxon>
        <taxon>Theropoda</taxon>
        <taxon>Coelurosauria</taxon>
        <taxon>Aves</taxon>
        <taxon>Neognathae</taxon>
        <taxon>Neoaves</taxon>
        <taxon>Telluraves</taxon>
        <taxon>Australaves</taxon>
        <taxon>Passeriformes</taxon>
        <taxon>Thamnophilidae</taxon>
        <taxon>Willisornis</taxon>
    </lineage>
</organism>
<reference evidence="1" key="1">
    <citation type="submission" date="2019-10" db="EMBL/GenBank/DDBJ databases">
        <authorList>
            <person name="Soares A.E.R."/>
            <person name="Aleixo A."/>
            <person name="Schneider P."/>
            <person name="Miyaki C.Y."/>
            <person name="Schneider M.P."/>
            <person name="Mello C."/>
            <person name="Vasconcelos A.T.R."/>
        </authorList>
    </citation>
    <scope>NUCLEOTIDE SEQUENCE</scope>
    <source>
        <tissue evidence="1">Muscle</tissue>
    </source>
</reference>
<comment type="caution">
    <text evidence="1">The sequence shown here is derived from an EMBL/GenBank/DDBJ whole genome shotgun (WGS) entry which is preliminary data.</text>
</comment>
<evidence type="ECO:0000313" key="2">
    <source>
        <dbReference type="Proteomes" id="UP001145742"/>
    </source>
</evidence>
<dbReference type="EMBL" id="WHWB01034618">
    <property type="protein sequence ID" value="KAJ7407110.1"/>
    <property type="molecule type" value="Genomic_DNA"/>
</dbReference>
<gene>
    <name evidence="1" type="ORF">WISP_128249</name>
</gene>
<proteinExistence type="predicted"/>
<accession>A0ABQ9CQ57</accession>
<protein>
    <submittedName>
        <fullName evidence="1">Uncharacterized protein</fullName>
    </submittedName>
</protein>